<comment type="domain">
    <text evidence="10">The DHHC domain is required for palmitoyltransferase activity.</text>
</comment>
<dbReference type="PANTHER" id="PTHR22883:SF301">
    <property type="entry name" value="PALMITOYLTRANSFERASE ZDHHC12"/>
    <property type="match status" value="1"/>
</dbReference>
<evidence type="ECO:0000313" key="12">
    <source>
        <dbReference type="EMBL" id="KAH9307347.1"/>
    </source>
</evidence>
<evidence type="ECO:0000256" key="5">
    <source>
        <dbReference type="ARBA" id="ARBA00022989"/>
    </source>
</evidence>
<evidence type="ECO:0000313" key="13">
    <source>
        <dbReference type="Proteomes" id="UP000824469"/>
    </source>
</evidence>
<accession>A0AA38FNN2</accession>
<keyword evidence="4 10" id="KW-0812">Transmembrane</keyword>
<dbReference type="GO" id="GO:0005794">
    <property type="term" value="C:Golgi apparatus"/>
    <property type="evidence" value="ECO:0007669"/>
    <property type="project" value="TreeGrafter"/>
</dbReference>
<sequence>PPRSKHCHDCEKCVLQFDHHCVWLGTCIGQGNHCRFWWYLFEDTILCIWTAAMYIISISKDVSKEWWRGAIEIVLLIALLFCLIILLMLLTFHTYLILTNQTTYELIRKRRIPYLRDDTQFGVAIGSNNGKIGSYESAFCDILTGDLDVQRRLKKIEETFRWKRRLFPSTRNQETFM</sequence>
<dbReference type="PANTHER" id="PTHR22883">
    <property type="entry name" value="ZINC FINGER DHHC DOMAIN CONTAINING PROTEIN"/>
    <property type="match status" value="1"/>
</dbReference>
<protein>
    <recommendedName>
        <fullName evidence="10">S-acyltransferase</fullName>
        <ecNumber evidence="10">2.3.1.225</ecNumber>
    </recommendedName>
    <alternativeName>
        <fullName evidence="10">Palmitoyltransferase</fullName>
    </alternativeName>
</protein>
<evidence type="ECO:0000256" key="10">
    <source>
        <dbReference type="RuleBase" id="RU079119"/>
    </source>
</evidence>
<evidence type="ECO:0000256" key="1">
    <source>
        <dbReference type="ARBA" id="ARBA00004127"/>
    </source>
</evidence>
<keyword evidence="8" id="KW-0449">Lipoprotein</keyword>
<dbReference type="GO" id="GO:0005783">
    <property type="term" value="C:endoplasmic reticulum"/>
    <property type="evidence" value="ECO:0007669"/>
    <property type="project" value="TreeGrafter"/>
</dbReference>
<evidence type="ECO:0000256" key="7">
    <source>
        <dbReference type="ARBA" id="ARBA00023139"/>
    </source>
</evidence>
<comment type="catalytic activity">
    <reaction evidence="10">
        <text>L-cysteinyl-[protein] + hexadecanoyl-CoA = S-hexadecanoyl-L-cysteinyl-[protein] + CoA</text>
        <dbReference type="Rhea" id="RHEA:36683"/>
        <dbReference type="Rhea" id="RHEA-COMP:10131"/>
        <dbReference type="Rhea" id="RHEA-COMP:11032"/>
        <dbReference type="ChEBI" id="CHEBI:29950"/>
        <dbReference type="ChEBI" id="CHEBI:57287"/>
        <dbReference type="ChEBI" id="CHEBI:57379"/>
        <dbReference type="ChEBI" id="CHEBI:74151"/>
        <dbReference type="EC" id="2.3.1.225"/>
    </reaction>
</comment>
<keyword evidence="7" id="KW-0564">Palmitate</keyword>
<dbReference type="Proteomes" id="UP000824469">
    <property type="component" value="Unassembled WGS sequence"/>
</dbReference>
<reference evidence="12 13" key="1">
    <citation type="journal article" date="2021" name="Nat. Plants">
        <title>The Taxus genome provides insights into paclitaxel biosynthesis.</title>
        <authorList>
            <person name="Xiong X."/>
            <person name="Gou J."/>
            <person name="Liao Q."/>
            <person name="Li Y."/>
            <person name="Zhou Q."/>
            <person name="Bi G."/>
            <person name="Li C."/>
            <person name="Du R."/>
            <person name="Wang X."/>
            <person name="Sun T."/>
            <person name="Guo L."/>
            <person name="Liang H."/>
            <person name="Lu P."/>
            <person name="Wu Y."/>
            <person name="Zhang Z."/>
            <person name="Ro D.K."/>
            <person name="Shang Y."/>
            <person name="Huang S."/>
            <person name="Yan J."/>
        </authorList>
    </citation>
    <scope>NUCLEOTIDE SEQUENCE [LARGE SCALE GENOMIC DNA]</scope>
    <source>
        <strain evidence="12">Ta-2019</strain>
    </source>
</reference>
<keyword evidence="3 10" id="KW-0808">Transferase</keyword>
<keyword evidence="5 10" id="KW-1133">Transmembrane helix</keyword>
<name>A0AA38FNN2_TAXCH</name>
<comment type="caution">
    <text evidence="12">The sequence shown here is derived from an EMBL/GenBank/DDBJ whole genome shotgun (WGS) entry which is preliminary data.</text>
</comment>
<comment type="subcellular location">
    <subcellularLocation>
        <location evidence="1">Endomembrane system</location>
        <topology evidence="1">Multi-pass membrane protein</topology>
    </subcellularLocation>
</comment>
<keyword evidence="13" id="KW-1185">Reference proteome</keyword>
<comment type="similarity">
    <text evidence="2 10">Belongs to the DHHC palmitoyltransferase family.</text>
</comment>
<dbReference type="Pfam" id="PF01529">
    <property type="entry name" value="DHHC"/>
    <property type="match status" value="1"/>
</dbReference>
<dbReference type="EMBL" id="JAHRHJ020000007">
    <property type="protein sequence ID" value="KAH9307347.1"/>
    <property type="molecule type" value="Genomic_DNA"/>
</dbReference>
<feature type="transmembrane region" description="Helical" evidence="10">
    <location>
        <begin position="70"/>
        <end position="98"/>
    </location>
</feature>
<proteinExistence type="inferred from homology"/>
<dbReference type="EC" id="2.3.1.225" evidence="10"/>
<keyword evidence="9 10" id="KW-0012">Acyltransferase</keyword>
<dbReference type="GO" id="GO:0006612">
    <property type="term" value="P:protein targeting to membrane"/>
    <property type="evidence" value="ECO:0007669"/>
    <property type="project" value="TreeGrafter"/>
</dbReference>
<dbReference type="PROSITE" id="PS50216">
    <property type="entry name" value="DHHC"/>
    <property type="match status" value="1"/>
</dbReference>
<feature type="domain" description="Palmitoyltransferase DHHC" evidence="11">
    <location>
        <begin position="1"/>
        <end position="109"/>
    </location>
</feature>
<evidence type="ECO:0000256" key="4">
    <source>
        <dbReference type="ARBA" id="ARBA00022692"/>
    </source>
</evidence>
<keyword evidence="6 10" id="KW-0472">Membrane</keyword>
<evidence type="ECO:0000259" key="11">
    <source>
        <dbReference type="Pfam" id="PF01529"/>
    </source>
</evidence>
<evidence type="ECO:0000256" key="3">
    <source>
        <dbReference type="ARBA" id="ARBA00022679"/>
    </source>
</evidence>
<gene>
    <name evidence="12" type="ORF">KI387_035258</name>
</gene>
<evidence type="ECO:0000256" key="6">
    <source>
        <dbReference type="ARBA" id="ARBA00023136"/>
    </source>
</evidence>
<dbReference type="GO" id="GO:0019706">
    <property type="term" value="F:protein-cysteine S-palmitoyltransferase activity"/>
    <property type="evidence" value="ECO:0007669"/>
    <property type="project" value="UniProtKB-EC"/>
</dbReference>
<evidence type="ECO:0000256" key="8">
    <source>
        <dbReference type="ARBA" id="ARBA00023288"/>
    </source>
</evidence>
<dbReference type="InterPro" id="IPR039859">
    <property type="entry name" value="PFA4/ZDH16/20/ERF2-like"/>
</dbReference>
<dbReference type="InterPro" id="IPR001594">
    <property type="entry name" value="Palmitoyltrfase_DHHC"/>
</dbReference>
<evidence type="ECO:0000256" key="2">
    <source>
        <dbReference type="ARBA" id="ARBA00008574"/>
    </source>
</evidence>
<evidence type="ECO:0000256" key="9">
    <source>
        <dbReference type="ARBA" id="ARBA00023315"/>
    </source>
</evidence>
<feature type="transmembrane region" description="Helical" evidence="10">
    <location>
        <begin position="36"/>
        <end position="58"/>
    </location>
</feature>
<dbReference type="AlphaFoldDB" id="A0AA38FNN2"/>
<organism evidence="12 13">
    <name type="scientific">Taxus chinensis</name>
    <name type="common">Chinese yew</name>
    <name type="synonym">Taxus wallichiana var. chinensis</name>
    <dbReference type="NCBI Taxonomy" id="29808"/>
    <lineage>
        <taxon>Eukaryota</taxon>
        <taxon>Viridiplantae</taxon>
        <taxon>Streptophyta</taxon>
        <taxon>Embryophyta</taxon>
        <taxon>Tracheophyta</taxon>
        <taxon>Spermatophyta</taxon>
        <taxon>Pinopsida</taxon>
        <taxon>Pinidae</taxon>
        <taxon>Conifers II</taxon>
        <taxon>Cupressales</taxon>
        <taxon>Taxaceae</taxon>
        <taxon>Taxus</taxon>
    </lineage>
</organism>
<feature type="non-terminal residue" evidence="12">
    <location>
        <position position="1"/>
    </location>
</feature>